<dbReference type="InterPro" id="IPR036291">
    <property type="entry name" value="NAD(P)-bd_dom_sf"/>
</dbReference>
<evidence type="ECO:0000313" key="3">
    <source>
        <dbReference type="EMBL" id="KAJ5178796.1"/>
    </source>
</evidence>
<dbReference type="Gene3D" id="3.40.50.720">
    <property type="entry name" value="NAD(P)-binding Rossmann-like Domain"/>
    <property type="match status" value="2"/>
</dbReference>
<reference evidence="3" key="2">
    <citation type="journal article" date="2023" name="IMA Fungus">
        <title>Comparative genomic study of the Penicillium genus elucidates a diverse pangenome and 15 lateral gene transfer events.</title>
        <authorList>
            <person name="Petersen C."/>
            <person name="Sorensen T."/>
            <person name="Nielsen M.R."/>
            <person name="Sondergaard T.E."/>
            <person name="Sorensen J.L."/>
            <person name="Fitzpatrick D.A."/>
            <person name="Frisvad J.C."/>
            <person name="Nielsen K.L."/>
        </authorList>
    </citation>
    <scope>NUCLEOTIDE SEQUENCE</scope>
    <source>
        <strain evidence="3">IBT 21917</strain>
    </source>
</reference>
<dbReference type="OrthoDB" id="2735536at2759"/>
<dbReference type="GO" id="GO:0016616">
    <property type="term" value="F:oxidoreductase activity, acting on the CH-OH group of donors, NAD or NADP as acceptor"/>
    <property type="evidence" value="ECO:0007669"/>
    <property type="project" value="TreeGrafter"/>
</dbReference>
<sequence>MTRVILTGGSGFIATHVLETLLARGHSVVTTVQTLQKAQAILQAHPELQRDRIGLRDCGGYTTAFDDIVVAQPPFDAVIYTASPYYFKAKDAKSCLSRVGDLADTQYRYKAYCLVAINETTGILESVQKFAPTVKRGERAAWNFIEKEKPSFDLSVINPPLVLGPIAHKLASLIALNTSNERIRGMISGASKDSFPPTGNYGYFDVRDLALAHVLAAEKPETGGLQFFTDRLPSGDALIPGDYLADGVYGFDNSRACESLGLSFRSLNESIVDAVHSLLAVEPSISS</sequence>
<protein>
    <submittedName>
        <fullName evidence="3">NAD(P)-binding protein</fullName>
    </submittedName>
</protein>
<dbReference type="PANTHER" id="PTHR10366:SF564">
    <property type="entry name" value="STEROL-4-ALPHA-CARBOXYLATE 3-DEHYDROGENASE, DECARBOXYLATING"/>
    <property type="match status" value="1"/>
</dbReference>
<evidence type="ECO:0000256" key="1">
    <source>
        <dbReference type="ARBA" id="ARBA00023002"/>
    </source>
</evidence>
<dbReference type="SUPFAM" id="SSF51735">
    <property type="entry name" value="NAD(P)-binding Rossmann-fold domains"/>
    <property type="match status" value="1"/>
</dbReference>
<accession>A0A9W9LUT7</accession>
<dbReference type="EMBL" id="JAPQKO010000002">
    <property type="protein sequence ID" value="KAJ5178796.1"/>
    <property type="molecule type" value="Genomic_DNA"/>
</dbReference>
<keyword evidence="1" id="KW-0560">Oxidoreductase</keyword>
<dbReference type="Proteomes" id="UP001146351">
    <property type="component" value="Unassembled WGS sequence"/>
</dbReference>
<dbReference type="AlphaFoldDB" id="A0A9W9LUT7"/>
<dbReference type="InterPro" id="IPR050425">
    <property type="entry name" value="NAD(P)_dehydrat-like"/>
</dbReference>
<reference evidence="3" key="1">
    <citation type="submission" date="2022-11" db="EMBL/GenBank/DDBJ databases">
        <authorList>
            <person name="Petersen C."/>
        </authorList>
    </citation>
    <scope>NUCLEOTIDE SEQUENCE</scope>
    <source>
        <strain evidence="3">IBT 21917</strain>
    </source>
</reference>
<comment type="similarity">
    <text evidence="2">Belongs to the NAD(P)-dependent epimerase/dehydratase family. Dihydroflavonol-4-reductase subfamily.</text>
</comment>
<comment type="caution">
    <text evidence="3">The sequence shown here is derived from an EMBL/GenBank/DDBJ whole genome shotgun (WGS) entry which is preliminary data.</text>
</comment>
<organism evidence="3 4">
    <name type="scientific">Penicillium capsulatum</name>
    <dbReference type="NCBI Taxonomy" id="69766"/>
    <lineage>
        <taxon>Eukaryota</taxon>
        <taxon>Fungi</taxon>
        <taxon>Dikarya</taxon>
        <taxon>Ascomycota</taxon>
        <taxon>Pezizomycotina</taxon>
        <taxon>Eurotiomycetes</taxon>
        <taxon>Eurotiomycetidae</taxon>
        <taxon>Eurotiales</taxon>
        <taxon>Aspergillaceae</taxon>
        <taxon>Penicillium</taxon>
    </lineage>
</organism>
<evidence type="ECO:0000256" key="2">
    <source>
        <dbReference type="ARBA" id="ARBA00023445"/>
    </source>
</evidence>
<name>A0A9W9LUT7_9EURO</name>
<evidence type="ECO:0000313" key="4">
    <source>
        <dbReference type="Proteomes" id="UP001146351"/>
    </source>
</evidence>
<gene>
    <name evidence="3" type="ORF">N7492_002006</name>
</gene>
<keyword evidence="4" id="KW-1185">Reference proteome</keyword>
<dbReference type="PANTHER" id="PTHR10366">
    <property type="entry name" value="NAD DEPENDENT EPIMERASE/DEHYDRATASE"/>
    <property type="match status" value="1"/>
</dbReference>
<proteinExistence type="inferred from homology"/>